<dbReference type="SUPFAM" id="SSF56300">
    <property type="entry name" value="Metallo-dependent phosphatases"/>
    <property type="match status" value="1"/>
</dbReference>
<dbReference type="STRING" id="1335309.GA0116948_11114"/>
<keyword evidence="2" id="KW-0378">Hydrolase</keyword>
<dbReference type="OrthoDB" id="333971at2"/>
<dbReference type="PANTHER" id="PTHR10161:SF14">
    <property type="entry name" value="TARTRATE-RESISTANT ACID PHOSPHATASE TYPE 5"/>
    <property type="match status" value="1"/>
</dbReference>
<evidence type="ECO:0000313" key="5">
    <source>
        <dbReference type="Proteomes" id="UP000242818"/>
    </source>
</evidence>
<reference evidence="4 5" key="1">
    <citation type="submission" date="2016-08" db="EMBL/GenBank/DDBJ databases">
        <authorList>
            <person name="Seilhamer J.J."/>
        </authorList>
    </citation>
    <scope>NUCLEOTIDE SEQUENCE [LARGE SCALE GENOMIC DNA]</scope>
    <source>
        <strain evidence="4 5">A37T2</strain>
    </source>
</reference>
<gene>
    <name evidence="4" type="ORF">GA0116948_11114</name>
</gene>
<dbReference type="Pfam" id="PF00149">
    <property type="entry name" value="Metallophos"/>
    <property type="match status" value="1"/>
</dbReference>
<feature type="domain" description="Calcineurin-like phosphoesterase" evidence="3">
    <location>
        <begin position="32"/>
        <end position="297"/>
    </location>
</feature>
<keyword evidence="5" id="KW-1185">Reference proteome</keyword>
<dbReference type="InterPro" id="IPR029052">
    <property type="entry name" value="Metallo-depent_PP-like"/>
</dbReference>
<dbReference type="GO" id="GO:0016787">
    <property type="term" value="F:hydrolase activity"/>
    <property type="evidence" value="ECO:0007669"/>
    <property type="project" value="UniProtKB-KW"/>
</dbReference>
<evidence type="ECO:0000259" key="3">
    <source>
        <dbReference type="Pfam" id="PF00149"/>
    </source>
</evidence>
<dbReference type="RefSeq" id="WP_089713592.1">
    <property type="nucleotide sequence ID" value="NZ_FMAR01000011.1"/>
</dbReference>
<protein>
    <submittedName>
        <fullName evidence="4">Calcineurin-like phosphoesterase</fullName>
    </submittedName>
</protein>
<dbReference type="InterPro" id="IPR004843">
    <property type="entry name" value="Calcineurin-like_PHP"/>
</dbReference>
<dbReference type="InterPro" id="IPR051558">
    <property type="entry name" value="Metallophosphoesterase_PAP"/>
</dbReference>
<dbReference type="Gene3D" id="2.40.160.50">
    <property type="entry name" value="membrane protein fhac: a member of the omp85/tpsb transporter family"/>
    <property type="match status" value="1"/>
</dbReference>
<evidence type="ECO:0000256" key="1">
    <source>
        <dbReference type="ARBA" id="ARBA00022729"/>
    </source>
</evidence>
<name>A0A1C4F1F7_9BACT</name>
<accession>A0A1C4F1F7</accession>
<evidence type="ECO:0000313" key="4">
    <source>
        <dbReference type="EMBL" id="SCC49612.1"/>
    </source>
</evidence>
<evidence type="ECO:0000256" key="2">
    <source>
        <dbReference type="ARBA" id="ARBA00022801"/>
    </source>
</evidence>
<organism evidence="4 5">
    <name type="scientific">Chitinophaga costaii</name>
    <dbReference type="NCBI Taxonomy" id="1335309"/>
    <lineage>
        <taxon>Bacteria</taxon>
        <taxon>Pseudomonadati</taxon>
        <taxon>Bacteroidota</taxon>
        <taxon>Chitinophagia</taxon>
        <taxon>Chitinophagales</taxon>
        <taxon>Chitinophagaceae</taxon>
        <taxon>Chitinophaga</taxon>
    </lineage>
</organism>
<dbReference type="EMBL" id="FMAR01000011">
    <property type="protein sequence ID" value="SCC49612.1"/>
    <property type="molecule type" value="Genomic_DNA"/>
</dbReference>
<dbReference type="PANTHER" id="PTHR10161">
    <property type="entry name" value="TARTRATE-RESISTANT ACID PHOSPHATASE TYPE 5"/>
    <property type="match status" value="1"/>
</dbReference>
<dbReference type="Gene3D" id="3.60.21.10">
    <property type="match status" value="2"/>
</dbReference>
<proteinExistence type="predicted"/>
<dbReference type="AlphaFoldDB" id="A0A1C4F1F7"/>
<dbReference type="Proteomes" id="UP000242818">
    <property type="component" value="Unassembled WGS sequence"/>
</dbReference>
<sequence length="1215" mass="137864">MGGFKFAMCVWGMVAGMCIARAQAPGDSVQQRIILIGDAGELKNGHHPVIDALKGMVDFSNPHNTVVYLGDNVYPLGLPDESSPNFPSARAILDYQVSLVKGTQSQAIFIPGNHDWKRSKPDGWNTIKNQQRYIDSLGLANVSFYPKDGCPGPVPIPIGKDILLLLFDSEWWLFPYDKPNETSDCDCKSKNEVLAAVADIAKRNPSKIIIFAAHHPFRSYGPHGGNYTFKQHLFPLTDLKPGLYIPLPIIGSIYPLARGVFGTLEDLPNPNYQAMVQGIERVLSDHGPVIFVSGHDHTLQYIEDKKNYYIVSGAGAKENRVRKGPGSLFASNENGFAMLEYMKDSTMRVRYFAVENMQTPVFAKDLFKYNGQGGREALPTPVPVTKPFFTMPIDVQYNKVSKAHRFWFGENYRTTWAAPVNFPVAHLQDLGLSPLKRGGGMQTYSLRLEDKKGDEWVLRSLKKYPATAIPPALRETFAKDIVQDNMSSAMPYAPVVIARMAEAAGVPHANPRFVYLPDDTALGVYREMANDVYLLEEREPIKAGKTINTGDMLNKIYKDNDDQVNQKALLKVRVLDMYIADWDRHDDQWRWYSKKKDDGRKEWYPIPRDRDQAFYVNEGLIPRLVARPYLMPRIQGFRTYFPNIKGFNTSEAHIDRAQLNELDEKDWKKATNTFVAAMTDSVLHYAISAMPDTIQQLEGQHIYDKLVSRRSKLEAATDKYYRFISKGVDVIGSQKKELFLVKRLPEGKLSVNAFKISKNDEVQQNLYSRVFDPAITKEVRLYGLGGEDRFVLSGDDKTPIRIRIIGGKDKDTYIDSALQRTGKKVLIYDLAQRNDSFDIHHSERKKLSNRPEVIRYDRLAFKYNRAMPMLAAGYNYDDGVSLGLGYQFVTQGFRKSPFATKQTVTATHSLATRAWNFHYNGVFTDVIGRTDLEIDGRAKAPNNVQNFFGYGNETVFDKSDGRKIYYYRSRYSFYSLNTLLRNDLSPHIHLGYGPLLEHYEFDKDDNNNRFITDFAQNGLDSGRVYKSKNYVGLAGHFQIDTRDKEILPTKGVNWVTTLQGRHGWNASTLNTAVLRSDITFYASTRVPGRLTFVTRFGGGVLWGDYEYFQALTLSGNNNMRGYRNDRFAGRALAYNNSEFRLKLFDFRNYILPGSVGLIGFNDVGRVWVKDQVSHVWHDGYGGGIYFAPIDMFVLTASLAHSYDGNMLYASFGFKF</sequence>
<keyword evidence="1" id="KW-0732">Signal</keyword>